<reference evidence="1" key="1">
    <citation type="submission" date="2014-11" db="EMBL/GenBank/DDBJ databases">
        <authorList>
            <person name="Amaro Gonzalez C."/>
        </authorList>
    </citation>
    <scope>NUCLEOTIDE SEQUENCE</scope>
</reference>
<proteinExistence type="predicted"/>
<organism evidence="1">
    <name type="scientific">Anguilla anguilla</name>
    <name type="common">European freshwater eel</name>
    <name type="synonym">Muraena anguilla</name>
    <dbReference type="NCBI Taxonomy" id="7936"/>
    <lineage>
        <taxon>Eukaryota</taxon>
        <taxon>Metazoa</taxon>
        <taxon>Chordata</taxon>
        <taxon>Craniata</taxon>
        <taxon>Vertebrata</taxon>
        <taxon>Euteleostomi</taxon>
        <taxon>Actinopterygii</taxon>
        <taxon>Neopterygii</taxon>
        <taxon>Teleostei</taxon>
        <taxon>Anguilliformes</taxon>
        <taxon>Anguillidae</taxon>
        <taxon>Anguilla</taxon>
    </lineage>
</organism>
<evidence type="ECO:0000313" key="1">
    <source>
        <dbReference type="EMBL" id="JAH93691.1"/>
    </source>
</evidence>
<reference evidence="1" key="2">
    <citation type="journal article" date="2015" name="Fish Shellfish Immunol.">
        <title>Early steps in the European eel (Anguilla anguilla)-Vibrio vulnificus interaction in the gills: Role of the RtxA13 toxin.</title>
        <authorList>
            <person name="Callol A."/>
            <person name="Pajuelo D."/>
            <person name="Ebbesson L."/>
            <person name="Teles M."/>
            <person name="MacKenzie S."/>
            <person name="Amaro C."/>
        </authorList>
    </citation>
    <scope>NUCLEOTIDE SEQUENCE</scope>
</reference>
<dbReference type="AlphaFoldDB" id="A0A0E9WTS3"/>
<accession>A0A0E9WTS3</accession>
<dbReference type="EMBL" id="GBXM01014886">
    <property type="protein sequence ID" value="JAH93691.1"/>
    <property type="molecule type" value="Transcribed_RNA"/>
</dbReference>
<protein>
    <submittedName>
        <fullName evidence="1">Uncharacterized protein</fullName>
    </submittedName>
</protein>
<sequence length="90" mass="9709">MTPASSSGLSNSNRCQRLFGSSGTRTAVEDMAFSSISLCICPHPPCSDRSLSRHGDGGKRFTSKHVCCIFEALVGLTDCTENTKEHTKKK</sequence>
<name>A0A0E9WTS3_ANGAN</name>